<gene>
    <name evidence="20" type="primary">gpdA</name>
    <name evidence="13 21" type="synonym">gpsA</name>
    <name evidence="21" type="ORF">KsCSTR_08020</name>
    <name evidence="22" type="ORF">KSMBR1_1453</name>
    <name evidence="20" type="ORF">kustd1698</name>
</gene>
<evidence type="ECO:0000259" key="19">
    <source>
        <dbReference type="Pfam" id="PF07479"/>
    </source>
</evidence>
<dbReference type="EC" id="1.1.1.94" evidence="10 13"/>
<reference evidence="22" key="3">
    <citation type="submission" date="2017-10" db="EMBL/GenBank/DDBJ databases">
        <authorList>
            <person name="Banno H."/>
            <person name="Chua N.-H."/>
        </authorList>
    </citation>
    <scope>NUCLEOTIDE SEQUENCE [LARGE SCALE GENOMIC DNA]</scope>
    <source>
        <strain evidence="22">Kuenenia_mbr1_ru-nijmegen</strain>
    </source>
</reference>
<dbReference type="GO" id="GO:0005975">
    <property type="term" value="P:carbohydrate metabolic process"/>
    <property type="evidence" value="ECO:0007669"/>
    <property type="project" value="InterPro"/>
</dbReference>
<dbReference type="Pfam" id="PF01210">
    <property type="entry name" value="NAD_Gly3P_dh_N"/>
    <property type="match status" value="1"/>
</dbReference>
<dbReference type="EMBL" id="CP049055">
    <property type="protein sequence ID" value="QII10181.1"/>
    <property type="molecule type" value="Genomic_DNA"/>
</dbReference>
<feature type="binding site" evidence="13">
    <location>
        <position position="71"/>
    </location>
    <ligand>
        <name>NADPH</name>
        <dbReference type="ChEBI" id="CHEBI:57783"/>
    </ligand>
</feature>
<feature type="domain" description="Glycerol-3-phosphate dehydrogenase NAD-dependent C-terminal" evidence="19">
    <location>
        <begin position="200"/>
        <end position="340"/>
    </location>
</feature>
<evidence type="ECO:0000256" key="16">
    <source>
        <dbReference type="PIRSR" id="PIRSR000114-3"/>
    </source>
</evidence>
<keyword evidence="4 13" id="KW-0560">Oxidoreductase</keyword>
<comment type="caution">
    <text evidence="13">Lacks conserved residue(s) required for the propagation of feature annotation.</text>
</comment>
<dbReference type="InterPro" id="IPR006109">
    <property type="entry name" value="G3P_DH_NAD-dep_C"/>
</dbReference>
<evidence type="ECO:0000256" key="9">
    <source>
        <dbReference type="ARBA" id="ARBA00052716"/>
    </source>
</evidence>
<evidence type="ECO:0000259" key="18">
    <source>
        <dbReference type="Pfam" id="PF01210"/>
    </source>
</evidence>
<proteinExistence type="inferred from homology"/>
<keyword evidence="6 13" id="KW-0443">Lipid metabolism</keyword>
<feature type="binding site" evidence="13">
    <location>
        <position position="264"/>
    </location>
    <ligand>
        <name>sn-glycerol 3-phosphate</name>
        <dbReference type="ChEBI" id="CHEBI:57597"/>
    </ligand>
</feature>
<feature type="binding site" evidence="15">
    <location>
        <position position="128"/>
    </location>
    <ligand>
        <name>substrate</name>
    </ligand>
</feature>
<dbReference type="Gene3D" id="1.10.1040.10">
    <property type="entry name" value="N-(1-d-carboxylethyl)-l-norvaline Dehydrogenase, domain 2"/>
    <property type="match status" value="1"/>
</dbReference>
<keyword evidence="7 13" id="KW-0594">Phospholipid biosynthesis</keyword>
<evidence type="ECO:0000256" key="3">
    <source>
        <dbReference type="ARBA" id="ARBA00022857"/>
    </source>
</evidence>
<evidence type="ECO:0000256" key="13">
    <source>
        <dbReference type="HAMAP-Rule" id="MF_00394"/>
    </source>
</evidence>
<dbReference type="NCBIfam" id="NF000942">
    <property type="entry name" value="PRK00094.1-4"/>
    <property type="match status" value="1"/>
</dbReference>
<dbReference type="InterPro" id="IPR008927">
    <property type="entry name" value="6-PGluconate_DH-like_C_sf"/>
</dbReference>
<feature type="binding site" evidence="13">
    <location>
        <position position="160"/>
    </location>
    <ligand>
        <name>NADPH</name>
        <dbReference type="ChEBI" id="CHEBI:57783"/>
    </ligand>
</feature>
<dbReference type="InterPro" id="IPR013328">
    <property type="entry name" value="6PGD_dom2"/>
</dbReference>
<protein>
    <recommendedName>
        <fullName evidence="11 13">Glycerol-3-phosphate dehydrogenase [NAD(P)+]</fullName>
        <ecNumber evidence="10 13">1.1.1.94</ecNumber>
    </recommendedName>
    <alternativeName>
        <fullName evidence="13">NAD(P)(+)-dependent glycerol-3-phosphate dehydrogenase</fullName>
    </alternativeName>
    <alternativeName>
        <fullName evidence="12 13">NAD(P)H-dependent dihydroxyacetone-phosphate reductase</fullName>
    </alternativeName>
</protein>
<feature type="binding site" evidence="13">
    <location>
        <position position="156"/>
    </location>
    <ligand>
        <name>sn-glycerol 3-phosphate</name>
        <dbReference type="ChEBI" id="CHEBI:57597"/>
    </ligand>
</feature>
<feature type="binding site" evidence="13">
    <location>
        <position position="276"/>
    </location>
    <ligand>
        <name>sn-glycerol 3-phosphate</name>
        <dbReference type="ChEBI" id="CHEBI:57597"/>
    </ligand>
</feature>
<comment type="similarity">
    <text evidence="1 13 17">Belongs to the NAD-dependent glycerol-3-phosphate dehydrogenase family.</text>
</comment>
<accession>Q1PZE0</accession>
<dbReference type="FunFam" id="1.10.1040.10:FF:000001">
    <property type="entry name" value="Glycerol-3-phosphate dehydrogenase [NAD(P)+]"/>
    <property type="match status" value="1"/>
</dbReference>
<evidence type="ECO:0000313" key="21">
    <source>
        <dbReference type="EMBL" id="QII10181.1"/>
    </source>
</evidence>
<evidence type="ECO:0000313" key="22">
    <source>
        <dbReference type="EMBL" id="SOH03952.1"/>
    </source>
</evidence>
<name>Q1PZE0_KUEST</name>
<organism evidence="20">
    <name type="scientific">Kuenenia stuttgartiensis</name>
    <dbReference type="NCBI Taxonomy" id="174633"/>
    <lineage>
        <taxon>Bacteria</taxon>
        <taxon>Pseudomonadati</taxon>
        <taxon>Planctomycetota</taxon>
        <taxon>Candidatus Brocadiia</taxon>
        <taxon>Candidatus Brocadiales</taxon>
        <taxon>Candidatus Brocadiaceae</taxon>
        <taxon>Candidatus Kuenenia</taxon>
    </lineage>
</organism>
<evidence type="ECO:0000256" key="14">
    <source>
        <dbReference type="PIRSR" id="PIRSR000114-1"/>
    </source>
</evidence>
<evidence type="ECO:0000313" key="24">
    <source>
        <dbReference type="Proteomes" id="UP000501926"/>
    </source>
</evidence>
<keyword evidence="5 13" id="KW-0520">NAD</keyword>
<dbReference type="PANTHER" id="PTHR11728:SF1">
    <property type="entry name" value="GLYCEROL-3-PHOSPHATE DEHYDROGENASE [NAD(+)] 2, CHLOROPLASTIC"/>
    <property type="match status" value="1"/>
</dbReference>
<keyword evidence="3 13" id="KW-0521">NADP</keyword>
<dbReference type="InterPro" id="IPR036291">
    <property type="entry name" value="NAD(P)-bd_dom_sf"/>
</dbReference>
<keyword evidence="8 13" id="KW-1208">Phospholipid metabolism</keyword>
<dbReference type="GO" id="GO:0046167">
    <property type="term" value="P:glycerol-3-phosphate biosynthetic process"/>
    <property type="evidence" value="ECO:0007669"/>
    <property type="project" value="UniProtKB-UniRule"/>
</dbReference>
<evidence type="ECO:0000256" key="12">
    <source>
        <dbReference type="ARBA" id="ARBA00080511"/>
    </source>
</evidence>
<sequence length="356" mass="39090">MQQAGFNPACFYMQIKMTQNFSAKNITVIGNGGWGTALAILLYNKGNKIGLWGHDKSYTDYLNEKRENTKYLKGIIIPPDIAITSEITATLMDTQFILSATPTPYLRSVLLKFKEVFVNKTPIISITKGIENETLMRPSEIIRDVLGDPPVSLLLGPSHAEEVAHGLPTTIVASSNDLSLAQTVQELFTTDRFRVYTNTDIIGVEIGAALKNVIAIAAGICDGLSLGDTTKAALITRGLAEISRLGTAMGAKKITFSGLSGLGDLITTCISPYGRNRWVGEQIGKGKMLEEILRDMKQIAEGVWTTKSVIELSKKYRIEMPITHEIYSVLFSGKKPLEALNNLMLRTPKSEIEEIY</sequence>
<evidence type="ECO:0000256" key="10">
    <source>
        <dbReference type="ARBA" id="ARBA00066687"/>
    </source>
</evidence>
<dbReference type="PANTHER" id="PTHR11728">
    <property type="entry name" value="GLYCEROL-3-PHOSPHATE DEHYDROGENASE"/>
    <property type="match status" value="1"/>
</dbReference>
<evidence type="ECO:0000256" key="1">
    <source>
        <dbReference type="ARBA" id="ARBA00011009"/>
    </source>
</evidence>
<dbReference type="SUPFAM" id="SSF51735">
    <property type="entry name" value="NAD(P)-binding Rossmann-fold domains"/>
    <property type="match status" value="1"/>
</dbReference>
<reference evidence="20" key="1">
    <citation type="journal article" date="2006" name="Nature">
        <title>Deciphering the evolution and metabolism of an anammox bacterium from a community genome.</title>
        <authorList>
            <person name="Strous M."/>
            <person name="Pelletier E."/>
            <person name="Mangenot S."/>
            <person name="Rattei T."/>
            <person name="Lehner A."/>
            <person name="Taylor M.W."/>
            <person name="Horn M."/>
            <person name="Daims H."/>
            <person name="Bartol-Mavel D."/>
            <person name="Wincker P."/>
            <person name="Barbe V."/>
            <person name="Fonknechten N."/>
            <person name="Vallenet D."/>
            <person name="Segurens B."/>
            <person name="Schenowitz-Truong C."/>
            <person name="Medigue C."/>
            <person name="Collingro A."/>
            <person name="Snel B."/>
            <person name="Dutilh B.E."/>
            <person name="OpDenCamp H.J.M."/>
            <person name="vanDerDrift C."/>
            <person name="Cirpus I."/>
            <person name="vanDePas-Schoonen K.T."/>
            <person name="Harhangi H.R."/>
            <person name="vanNiftrik L."/>
            <person name="Schmid M."/>
            <person name="Keltjens J."/>
            <person name="vanDeVossenberg J."/>
            <person name="Kartal B."/>
            <person name="Meier H."/>
            <person name="Frishman D."/>
            <person name="Huynen M.A."/>
            <person name="Mewes H."/>
            <person name="Weissenbach J."/>
            <person name="Jetten M.S.M."/>
            <person name="Wagner M."/>
            <person name="LePaslier D."/>
        </authorList>
    </citation>
    <scope>NUCLEOTIDE SEQUENCE</scope>
</reference>
<feature type="binding site" evidence="13">
    <location>
        <position position="54"/>
    </location>
    <ligand>
        <name>NADPH</name>
        <dbReference type="ChEBI" id="CHEBI:57783"/>
    </ligand>
</feature>
<evidence type="ECO:0000256" key="2">
    <source>
        <dbReference type="ARBA" id="ARBA00022516"/>
    </source>
</evidence>
<evidence type="ECO:0000256" key="7">
    <source>
        <dbReference type="ARBA" id="ARBA00023209"/>
    </source>
</evidence>
<dbReference type="Pfam" id="PF07479">
    <property type="entry name" value="NAD_Gly3P_dh_C"/>
    <property type="match status" value="1"/>
</dbReference>
<evidence type="ECO:0000256" key="4">
    <source>
        <dbReference type="ARBA" id="ARBA00023002"/>
    </source>
</evidence>
<evidence type="ECO:0000313" key="23">
    <source>
        <dbReference type="Proteomes" id="UP000221734"/>
    </source>
</evidence>
<feature type="binding site" evidence="16">
    <location>
        <position position="160"/>
    </location>
    <ligand>
        <name>NAD(+)</name>
        <dbReference type="ChEBI" id="CHEBI:57540"/>
    </ligand>
</feature>
<dbReference type="GO" id="GO:0008654">
    <property type="term" value="P:phospholipid biosynthetic process"/>
    <property type="evidence" value="ECO:0007669"/>
    <property type="project" value="UniProtKB-KW"/>
</dbReference>
<dbReference type="UniPathway" id="UPA00940"/>
<feature type="binding site" evidence="13">
    <location>
        <position position="275"/>
    </location>
    <ligand>
        <name>NADPH</name>
        <dbReference type="ChEBI" id="CHEBI:57783"/>
    </ligand>
</feature>
<feature type="binding site" evidence="13">
    <location>
        <position position="34"/>
    </location>
    <ligand>
        <name>NADPH</name>
        <dbReference type="ChEBI" id="CHEBI:57783"/>
    </ligand>
</feature>
<feature type="binding site" evidence="13">
    <location>
        <position position="301"/>
    </location>
    <ligand>
        <name>NADPH</name>
        <dbReference type="ChEBI" id="CHEBI:57783"/>
    </ligand>
</feature>
<feature type="binding site" evidence="13">
    <location>
        <position position="158"/>
    </location>
    <ligand>
        <name>sn-glycerol 3-phosphate</name>
        <dbReference type="ChEBI" id="CHEBI:57597"/>
    </ligand>
</feature>
<evidence type="ECO:0000256" key="15">
    <source>
        <dbReference type="PIRSR" id="PIRSR000114-2"/>
    </source>
</evidence>
<dbReference type="GO" id="GO:0005829">
    <property type="term" value="C:cytosol"/>
    <property type="evidence" value="ECO:0007669"/>
    <property type="project" value="TreeGrafter"/>
</dbReference>
<dbReference type="Proteomes" id="UP000221734">
    <property type="component" value="Chromosome Kuenenia_stuttgartiensis_MBR1"/>
</dbReference>
<feature type="binding site" evidence="13">
    <location>
        <position position="275"/>
    </location>
    <ligand>
        <name>sn-glycerol 3-phosphate</name>
        <dbReference type="ChEBI" id="CHEBI:57597"/>
    </ligand>
</feature>
<feature type="domain" description="Glycerol-3-phosphate dehydrogenase NAD-dependent N-terminal" evidence="18">
    <location>
        <begin position="25"/>
        <end position="180"/>
    </location>
</feature>
<evidence type="ECO:0000256" key="6">
    <source>
        <dbReference type="ARBA" id="ARBA00023098"/>
    </source>
</evidence>
<dbReference type="PRINTS" id="PR00077">
    <property type="entry name" value="GPDHDRGNASE"/>
</dbReference>
<dbReference type="EMBL" id="LT934425">
    <property type="protein sequence ID" value="SOH03952.1"/>
    <property type="molecule type" value="Genomic_DNA"/>
</dbReference>
<feature type="binding site" evidence="16">
    <location>
        <position position="275"/>
    </location>
    <ligand>
        <name>NAD(+)</name>
        <dbReference type="ChEBI" id="CHEBI:57540"/>
    </ligand>
</feature>
<dbReference type="AlphaFoldDB" id="Q1PZE0"/>
<comment type="catalytic activity">
    <reaction evidence="9">
        <text>sn-glycerol 3-phosphate + NADP(+) = dihydroxyacetone phosphate + NADPH + H(+)</text>
        <dbReference type="Rhea" id="RHEA:11096"/>
        <dbReference type="ChEBI" id="CHEBI:15378"/>
        <dbReference type="ChEBI" id="CHEBI:57597"/>
        <dbReference type="ChEBI" id="CHEBI:57642"/>
        <dbReference type="ChEBI" id="CHEBI:57783"/>
        <dbReference type="ChEBI" id="CHEBI:58349"/>
        <dbReference type="EC" id="1.1.1.94"/>
    </reaction>
    <physiologicalReaction direction="right-to-left" evidence="9">
        <dbReference type="Rhea" id="RHEA:11098"/>
    </physiologicalReaction>
</comment>
<comment type="pathway">
    <text evidence="13">Membrane lipid metabolism; glycerophospholipid metabolism.</text>
</comment>
<dbReference type="PIRSF" id="PIRSF000114">
    <property type="entry name" value="Glycerol-3-P_dh"/>
    <property type="match status" value="1"/>
</dbReference>
<dbReference type="GO" id="GO:0051287">
    <property type="term" value="F:NAD binding"/>
    <property type="evidence" value="ECO:0007669"/>
    <property type="project" value="InterPro"/>
</dbReference>
<feature type="binding site" evidence="15">
    <location>
        <begin position="275"/>
        <end position="276"/>
    </location>
    <ligand>
        <name>substrate</name>
    </ligand>
</feature>
<feature type="binding site" evidence="16">
    <location>
        <begin position="30"/>
        <end position="35"/>
    </location>
    <ligand>
        <name>NAD(+)</name>
        <dbReference type="ChEBI" id="CHEBI:57540"/>
    </ligand>
</feature>
<dbReference type="Proteomes" id="UP000501926">
    <property type="component" value="Chromosome"/>
</dbReference>
<dbReference type="EMBL" id="CT573072">
    <property type="protein sequence ID" value="CAJ72443.1"/>
    <property type="molecule type" value="Genomic_DNA"/>
</dbReference>
<dbReference type="HAMAP" id="MF_00394">
    <property type="entry name" value="NAD_Glyc3P_dehydrog"/>
    <property type="match status" value="1"/>
</dbReference>
<evidence type="ECO:0000313" key="20">
    <source>
        <dbReference type="EMBL" id="CAJ72443.1"/>
    </source>
</evidence>
<evidence type="ECO:0000256" key="5">
    <source>
        <dbReference type="ARBA" id="ARBA00023027"/>
    </source>
</evidence>
<dbReference type="GO" id="GO:0046168">
    <property type="term" value="P:glycerol-3-phosphate catabolic process"/>
    <property type="evidence" value="ECO:0007669"/>
    <property type="project" value="InterPro"/>
</dbReference>
<reference evidence="20" key="2">
    <citation type="submission" date="2006-01" db="EMBL/GenBank/DDBJ databases">
        <authorList>
            <person name="Genoscope"/>
        </authorList>
    </citation>
    <scope>NUCLEOTIDE SEQUENCE</scope>
</reference>
<feature type="active site" description="Proton acceptor" evidence="13 14">
    <location>
        <position position="211"/>
    </location>
</feature>
<keyword evidence="13" id="KW-0547">Nucleotide-binding</keyword>
<evidence type="ECO:0000256" key="11">
    <source>
        <dbReference type="ARBA" id="ARBA00069372"/>
    </source>
</evidence>
<reference evidence="21 24" key="5">
    <citation type="submission" date="2020-02" db="EMBL/GenBank/DDBJ databases">
        <title>Newly sequenced genome of strain CSTR1 showed variability in Candidatus Kuenenia stuttgartiensis genomes.</title>
        <authorList>
            <person name="Ding C."/>
            <person name="Adrian L."/>
        </authorList>
    </citation>
    <scope>NUCLEOTIDE SEQUENCE [LARGE SCALE GENOMIC DNA]</scope>
    <source>
        <strain evidence="21 24">CSTR1</strain>
    </source>
</reference>
<keyword evidence="13" id="KW-0963">Cytoplasm</keyword>
<dbReference type="InterPro" id="IPR006168">
    <property type="entry name" value="G3P_DH_NAD-dep"/>
</dbReference>
<feature type="binding site" evidence="13">
    <location>
        <position position="299"/>
    </location>
    <ligand>
        <name>NADPH</name>
        <dbReference type="ChEBI" id="CHEBI:57783"/>
    </ligand>
</feature>
<evidence type="ECO:0000256" key="17">
    <source>
        <dbReference type="RuleBase" id="RU000437"/>
    </source>
</evidence>
<comment type="subcellular location">
    <subcellularLocation>
        <location evidence="13">Cytoplasm</location>
    </subcellularLocation>
</comment>
<feature type="binding site" evidence="13">
    <location>
        <position position="128"/>
    </location>
    <ligand>
        <name>NADPH</name>
        <dbReference type="ChEBI" id="CHEBI:57783"/>
    </ligand>
</feature>
<dbReference type="GO" id="GO:0047952">
    <property type="term" value="F:glycerol-3-phosphate dehydrogenase [NAD(P)+] activity"/>
    <property type="evidence" value="ECO:0007669"/>
    <property type="project" value="UniProtKB-UniRule"/>
</dbReference>
<keyword evidence="2 13" id="KW-0444">Lipid biosynthesis</keyword>
<dbReference type="PROSITE" id="PS00957">
    <property type="entry name" value="NAD_G3PDH"/>
    <property type="match status" value="1"/>
</dbReference>
<feature type="binding site" evidence="13">
    <location>
        <position position="128"/>
    </location>
    <ligand>
        <name>sn-glycerol 3-phosphate</name>
        <dbReference type="ChEBI" id="CHEBI:57597"/>
    </ligand>
</feature>
<reference evidence="23" key="4">
    <citation type="submission" date="2017-10" db="EMBL/GenBank/DDBJ databases">
        <authorList>
            <person name="Frank J."/>
        </authorList>
    </citation>
    <scope>NUCLEOTIDE SEQUENCE [LARGE SCALE GENOMIC DNA]</scope>
</reference>
<dbReference type="InterPro" id="IPR011128">
    <property type="entry name" value="G3P_DH_NAD-dep_N"/>
</dbReference>
<evidence type="ECO:0000256" key="8">
    <source>
        <dbReference type="ARBA" id="ARBA00023264"/>
    </source>
</evidence>
<keyword evidence="23" id="KW-1185">Reference proteome</keyword>
<dbReference type="NCBIfam" id="NF000940">
    <property type="entry name" value="PRK00094.1-2"/>
    <property type="match status" value="1"/>
</dbReference>
<dbReference type="SUPFAM" id="SSF48179">
    <property type="entry name" value="6-phosphogluconate dehydrogenase C-terminal domain-like"/>
    <property type="match status" value="1"/>
</dbReference>
<dbReference type="GO" id="GO:0006650">
    <property type="term" value="P:glycerophospholipid metabolic process"/>
    <property type="evidence" value="ECO:0007669"/>
    <property type="project" value="UniProtKB-UniRule"/>
</dbReference>
<dbReference type="KEGG" id="kst:KSMBR1_1453"/>
<feature type="binding site" evidence="13">
    <location>
        <position position="211"/>
    </location>
    <ligand>
        <name>sn-glycerol 3-phosphate</name>
        <dbReference type="ChEBI" id="CHEBI:57597"/>
    </ligand>
</feature>
<dbReference type="Gene3D" id="3.40.50.720">
    <property type="entry name" value="NAD(P)-binding Rossmann-like Domain"/>
    <property type="match status" value="1"/>
</dbReference>
<comment type="catalytic activity">
    <reaction evidence="13">
        <text>sn-glycerol 3-phosphate + NAD(+) = dihydroxyacetone phosphate + NADH + H(+)</text>
        <dbReference type="Rhea" id="RHEA:11092"/>
        <dbReference type="ChEBI" id="CHEBI:15378"/>
        <dbReference type="ChEBI" id="CHEBI:57540"/>
        <dbReference type="ChEBI" id="CHEBI:57597"/>
        <dbReference type="ChEBI" id="CHEBI:57642"/>
        <dbReference type="ChEBI" id="CHEBI:57945"/>
        <dbReference type="EC" id="1.1.1.94"/>
    </reaction>
</comment>
<comment type="function">
    <text evidence="13">Catalyzes the reduction of the glycolytic intermediate dihydroxyacetone phosphate (DHAP) to sn-glycerol 3-phosphate (G3P), the key precursor for phospholipid synthesis.</text>
</comment>
<dbReference type="FunFam" id="3.40.50.720:FF:000019">
    <property type="entry name" value="Glycerol-3-phosphate dehydrogenase [NAD(P)+]"/>
    <property type="match status" value="1"/>
</dbReference>